<keyword evidence="3 6" id="KW-0812">Transmembrane</keyword>
<evidence type="ECO:0000256" key="5">
    <source>
        <dbReference type="ARBA" id="ARBA00023136"/>
    </source>
</evidence>
<feature type="transmembrane region" description="Helical" evidence="6">
    <location>
        <begin position="6"/>
        <end position="27"/>
    </location>
</feature>
<proteinExistence type="inferred from homology"/>
<dbReference type="GO" id="GO:0050909">
    <property type="term" value="P:sensory perception of taste"/>
    <property type="evidence" value="ECO:0007669"/>
    <property type="project" value="InterPro"/>
</dbReference>
<organism evidence="9">
    <name type="scientific">Drosophila rhopaloa</name>
    <name type="common">Fruit fly</name>
    <dbReference type="NCBI Taxonomy" id="1041015"/>
    <lineage>
        <taxon>Eukaryota</taxon>
        <taxon>Metazoa</taxon>
        <taxon>Ecdysozoa</taxon>
        <taxon>Arthropoda</taxon>
        <taxon>Hexapoda</taxon>
        <taxon>Insecta</taxon>
        <taxon>Pterygota</taxon>
        <taxon>Neoptera</taxon>
        <taxon>Endopterygota</taxon>
        <taxon>Diptera</taxon>
        <taxon>Brachycera</taxon>
        <taxon>Muscomorpha</taxon>
        <taxon>Ephydroidea</taxon>
        <taxon>Drosophilidae</taxon>
        <taxon>Drosophila</taxon>
        <taxon>Sophophora</taxon>
    </lineage>
</organism>
<evidence type="ECO:0000313" key="7">
    <source>
        <dbReference type="EnsemblMetazoa" id="XP_016983193.1"/>
    </source>
</evidence>
<evidence type="ECO:0000256" key="6">
    <source>
        <dbReference type="RuleBase" id="RU363108"/>
    </source>
</evidence>
<feature type="transmembrane region" description="Helical" evidence="6">
    <location>
        <begin position="39"/>
        <end position="58"/>
    </location>
</feature>
<evidence type="ECO:0000256" key="2">
    <source>
        <dbReference type="ARBA" id="ARBA00022475"/>
    </source>
</evidence>
<evidence type="ECO:0000313" key="9">
    <source>
        <dbReference type="RefSeq" id="XP_016983193.1"/>
    </source>
</evidence>
<comment type="subcellular location">
    <subcellularLocation>
        <location evidence="1 6">Cell membrane</location>
        <topology evidence="1 6">Multi-pass membrane protein</topology>
    </subcellularLocation>
</comment>
<comment type="similarity">
    <text evidence="6">Belongs to the insect chemoreceptor superfamily. Gustatory receptor (GR) family.</text>
</comment>
<feature type="transmembrane region" description="Helical" evidence="6">
    <location>
        <begin position="120"/>
        <end position="138"/>
    </location>
</feature>
<dbReference type="EnsemblMetazoa" id="XM_017127704.2">
    <property type="protein sequence ID" value="XP_016983193.1"/>
    <property type="gene ID" value="LOC108047504"/>
</dbReference>
<dbReference type="GeneID" id="108047504"/>
<reference evidence="8" key="1">
    <citation type="journal article" date="2021" name="Elife">
        <title>Highly contiguous assemblies of 101 drosophilid genomes.</title>
        <authorList>
            <person name="Kim B.Y."/>
            <person name="Wang J.R."/>
            <person name="Miller D.E."/>
            <person name="Barmina O."/>
            <person name="Delaney E."/>
            <person name="Thompson A."/>
            <person name="Comeault A.A."/>
            <person name="Peede D."/>
            <person name="D'Agostino E.R."/>
            <person name="Pelaez J."/>
            <person name="Aguilar J.M."/>
            <person name="Haji D."/>
            <person name="Matsunaga T."/>
            <person name="Armstrong E.E."/>
            <person name="Zych M."/>
            <person name="Ogawa Y."/>
            <person name="Stamenkovic-Radak M."/>
            <person name="Jelic M."/>
            <person name="Veselinovic M.S."/>
            <person name="Tanaskovic M."/>
            <person name="Eric P."/>
            <person name="Gao J.J."/>
            <person name="Katoh T.K."/>
            <person name="Toda M.J."/>
            <person name="Watabe H."/>
            <person name="Watada M."/>
            <person name="Davis J.S."/>
            <person name="Moyle L.C."/>
            <person name="Manoli G."/>
            <person name="Bertolini E."/>
            <person name="Kostal V."/>
            <person name="Hawley R.S."/>
            <person name="Takahashi A."/>
            <person name="Jones C.D."/>
            <person name="Price D.K."/>
            <person name="Whiteman N."/>
            <person name="Kopp A."/>
            <person name="Matute D.R."/>
            <person name="Petrov D.A."/>
        </authorList>
    </citation>
    <scope>NUCLEOTIDE SEQUENCE [LARGE SCALE GENOMIC DNA]</scope>
</reference>
<keyword evidence="8" id="KW-1185">Reference proteome</keyword>
<keyword evidence="6" id="KW-0675">Receptor</keyword>
<dbReference type="OMA" id="LACKSWF"/>
<protein>
    <recommendedName>
        <fullName evidence="6">Gustatory receptor</fullName>
    </recommendedName>
</protein>
<feature type="transmembrane region" description="Helical" evidence="6">
    <location>
        <begin position="158"/>
        <end position="179"/>
    </location>
</feature>
<dbReference type="GO" id="GO:0005886">
    <property type="term" value="C:plasma membrane"/>
    <property type="evidence" value="ECO:0007669"/>
    <property type="project" value="UniProtKB-SubCell"/>
</dbReference>
<evidence type="ECO:0000256" key="1">
    <source>
        <dbReference type="ARBA" id="ARBA00004651"/>
    </source>
</evidence>
<sequence>MRPTNSHFYSLLTKFTALNGLNTYYFNAEGNGFRGTWKLRIYCLIHHVLCVLALGRMFYNSAGNMRICVTILTMGGTTAFCMQSCWQKSQGLRKLANGLIQMEQKYFTGKPSGSVLKTRFNMKILFVMITLLRIHLFYPIYLKRLLPSMFYLNVGSYWLLYNMLLAAVLGFYCFIWQICRIHKLLNDQMTLILTKSRQRNRLGKMTHCLKLYSKVLVLCDQLNYEYGHVSVCVLACKSWFQITYGYEIFQIVAAPKSLDLSLGMRVFVVLSYILDAINLFFGTDIAELFSTFRADSRRILRETNRMDRLLSMFTLKLALHPKRVVLLNVFTFDRKLTLALIAKSTLYTICWLQGDYNKLKP</sequence>
<gene>
    <name evidence="9" type="primary">LOC108047504</name>
    <name evidence="7" type="synonym">108047504</name>
</gene>
<dbReference type="GO" id="GO:0007165">
    <property type="term" value="P:signal transduction"/>
    <property type="evidence" value="ECO:0007669"/>
    <property type="project" value="UniProtKB-KW"/>
</dbReference>
<dbReference type="Proteomes" id="UP001652680">
    <property type="component" value="Unassembled WGS sequence"/>
</dbReference>
<reference evidence="7" key="3">
    <citation type="submission" date="2025-05" db="UniProtKB">
        <authorList>
            <consortium name="EnsemblMetazoa"/>
        </authorList>
    </citation>
    <scope>IDENTIFICATION</scope>
</reference>
<dbReference type="InterPro" id="IPR013604">
    <property type="entry name" value="7TM_chemorcpt"/>
</dbReference>
<evidence type="ECO:0000256" key="4">
    <source>
        <dbReference type="ARBA" id="ARBA00022989"/>
    </source>
</evidence>
<dbReference type="CTD" id="36094"/>
<accession>A0A6P4F764</accession>
<evidence type="ECO:0000256" key="3">
    <source>
        <dbReference type="ARBA" id="ARBA00022692"/>
    </source>
</evidence>
<dbReference type="OrthoDB" id="7833070at2759"/>
<dbReference type="Pfam" id="PF08395">
    <property type="entry name" value="7tm_7"/>
    <property type="match status" value="1"/>
</dbReference>
<keyword evidence="5 6" id="KW-0472">Membrane</keyword>
<evidence type="ECO:0000313" key="8">
    <source>
        <dbReference type="Proteomes" id="UP001652680"/>
    </source>
</evidence>
<comment type="caution">
    <text evidence="6">Lacks conserved residue(s) required for the propagation of feature annotation.</text>
</comment>
<keyword evidence="6" id="KW-0807">Transducer</keyword>
<keyword evidence="2 6" id="KW-1003">Cell membrane</keyword>
<comment type="function">
    <text evidence="6">Gustatory receptor which mediates acceptance or avoidance behavior, depending on its substrates.</text>
</comment>
<dbReference type="RefSeq" id="XP_016983193.1">
    <property type="nucleotide sequence ID" value="XM_017127704.1"/>
</dbReference>
<dbReference type="AlphaFoldDB" id="A0A6P4F764"/>
<keyword evidence="4 6" id="KW-1133">Transmembrane helix</keyword>
<reference evidence="9" key="2">
    <citation type="submission" date="2025-04" db="UniProtKB">
        <authorList>
            <consortium name="RefSeq"/>
        </authorList>
    </citation>
    <scope>IDENTIFICATION</scope>
</reference>
<name>A0A6P4F764_DRORH</name>